<dbReference type="RefSeq" id="WP_021697380.1">
    <property type="nucleotide sequence ID" value="NZ_BATC01000023.1"/>
</dbReference>
<organism evidence="1 2">
    <name type="scientific">Brevundimonas abyssalis TAR-001</name>
    <dbReference type="NCBI Taxonomy" id="1391729"/>
    <lineage>
        <taxon>Bacteria</taxon>
        <taxon>Pseudomonadati</taxon>
        <taxon>Pseudomonadota</taxon>
        <taxon>Alphaproteobacteria</taxon>
        <taxon>Caulobacterales</taxon>
        <taxon>Caulobacteraceae</taxon>
        <taxon>Brevundimonas</taxon>
    </lineage>
</organism>
<evidence type="ECO:0000313" key="2">
    <source>
        <dbReference type="Proteomes" id="UP000016569"/>
    </source>
</evidence>
<sequence>MPGYNGLLMRDSLQDTGVIPSPGYPYYSPDLICHEQVADPQSFFTGNYDTDPNQPVQLGSQTNFFYVRTKNLSDGPVSGWYIHCYRSSASLFMTPSIWKNNPLYTRSGNPFVQTGSIASGAVGVGQDNFLLDAISSPLFCMIGVASPSSTPSIPDGFTSYGDYVLWVRQNQNVCGRNLTYLQSFPDRQFSRLDALSNPSNEAVPVLAKVEARGPLPAGTTFGVQCAPAGLNASGDTSNTTLITGSGMTPAQFDGTVTTWGSLPAGVNTWPPGATLTTTLYYGQDIGHAAHQYGEPWERFSVRPGEIEGMPRDGVLVRLGDTGTVFLA</sequence>
<gene>
    <name evidence="1" type="ORF">MBEBAB_1535</name>
</gene>
<reference evidence="2" key="1">
    <citation type="journal article" date="2013" name="Genome Announc.">
        <title>Draft Genome Sequence of the Dimorphic Prosthecate Bacterium Brevundimonas abyssalis TAR-001T.</title>
        <authorList>
            <person name="Tsubouchi T."/>
            <person name="Nishi S."/>
            <person name="Usui K."/>
            <person name="Shimane Y."/>
            <person name="Takaki Y."/>
            <person name="Maruyama T."/>
            <person name="Hatada Y."/>
        </authorList>
    </citation>
    <scope>NUCLEOTIDE SEQUENCE [LARGE SCALE GENOMIC DNA]</scope>
    <source>
        <strain evidence="2">TAR-001</strain>
    </source>
</reference>
<dbReference type="EMBL" id="BATC01000023">
    <property type="protein sequence ID" value="GAD59285.1"/>
    <property type="molecule type" value="Genomic_DNA"/>
</dbReference>
<comment type="caution">
    <text evidence="1">The sequence shown here is derived from an EMBL/GenBank/DDBJ whole genome shotgun (WGS) entry which is preliminary data.</text>
</comment>
<name>A0A8E0KL37_9CAUL</name>
<dbReference type="AlphaFoldDB" id="A0A8E0KL37"/>
<protein>
    <submittedName>
        <fullName evidence="1">Uncharacterized protein</fullName>
    </submittedName>
</protein>
<accession>A0A8E0KL37</accession>
<keyword evidence="2" id="KW-1185">Reference proteome</keyword>
<proteinExistence type="predicted"/>
<evidence type="ECO:0000313" key="1">
    <source>
        <dbReference type="EMBL" id="GAD59285.1"/>
    </source>
</evidence>
<dbReference type="Proteomes" id="UP000016569">
    <property type="component" value="Unassembled WGS sequence"/>
</dbReference>
<dbReference type="OrthoDB" id="9790784at2"/>